<gene>
    <name evidence="1" type="ORF">V4F39_23255</name>
</gene>
<dbReference type="EMBL" id="JAZIBG010000049">
    <property type="protein sequence ID" value="MEF7616851.1"/>
    <property type="molecule type" value="Genomic_DNA"/>
</dbReference>
<evidence type="ECO:0000313" key="1">
    <source>
        <dbReference type="EMBL" id="MEF7616851.1"/>
    </source>
</evidence>
<keyword evidence="2" id="KW-1185">Reference proteome</keyword>
<evidence type="ECO:0008006" key="3">
    <source>
        <dbReference type="Google" id="ProtNLM"/>
    </source>
</evidence>
<dbReference type="SUPFAM" id="SSF55729">
    <property type="entry name" value="Acyl-CoA N-acyltransferases (Nat)"/>
    <property type="match status" value="1"/>
</dbReference>
<dbReference type="AlphaFoldDB" id="A0AAW9QHV4"/>
<dbReference type="InterPro" id="IPR016181">
    <property type="entry name" value="Acyl_CoA_acyltransferase"/>
</dbReference>
<name>A0AAW9QHV4_9BURK</name>
<comment type="caution">
    <text evidence="1">The sequence shown here is derived from an EMBL/GenBank/DDBJ whole genome shotgun (WGS) entry which is preliminary data.</text>
</comment>
<proteinExistence type="predicted"/>
<dbReference type="Gene3D" id="3.40.630.30">
    <property type="match status" value="1"/>
</dbReference>
<reference evidence="1 2" key="1">
    <citation type="submission" date="2024-02" db="EMBL/GenBank/DDBJ databases">
        <title>Genome sequence of Aquincola sp. MAHUQ-54.</title>
        <authorList>
            <person name="Huq M.A."/>
        </authorList>
    </citation>
    <scope>NUCLEOTIDE SEQUENCE [LARGE SCALE GENOMIC DNA]</scope>
    <source>
        <strain evidence="1 2">MAHUQ-54</strain>
    </source>
</reference>
<dbReference type="RefSeq" id="WP_332292448.1">
    <property type="nucleotide sequence ID" value="NZ_JAZIBG010000049.1"/>
</dbReference>
<organism evidence="1 2">
    <name type="scientific">Aquincola agrisoli</name>
    <dbReference type="NCBI Taxonomy" id="3119538"/>
    <lineage>
        <taxon>Bacteria</taxon>
        <taxon>Pseudomonadati</taxon>
        <taxon>Pseudomonadota</taxon>
        <taxon>Betaproteobacteria</taxon>
        <taxon>Burkholderiales</taxon>
        <taxon>Sphaerotilaceae</taxon>
        <taxon>Aquincola</taxon>
    </lineage>
</organism>
<evidence type="ECO:0000313" key="2">
    <source>
        <dbReference type="Proteomes" id="UP001336250"/>
    </source>
</evidence>
<sequence length="234" mass="25599">MAGILSAFRAMWKERGWAVTLMYVAHRILQGVSRGHGGVFPYVLVAQPIGRGSYAQVRDDARTVVRVVDADDPVTASFPRPAAINRQRWAAGATCYAAESGGELAGTIWIQRTRYLEDEVCCEYRLADPAVSAWDFDVYVVPRLRLGRTMGRLWKAVDADLAARGVQWSFSRISLFNAASISSHARLGAVSVGRVVFVRIGRAQVAFLGRWPGVHASLGRRPPVIVLAPPAPAR</sequence>
<dbReference type="Proteomes" id="UP001336250">
    <property type="component" value="Unassembled WGS sequence"/>
</dbReference>
<protein>
    <recommendedName>
        <fullName evidence="3">N-acetyltransferase domain-containing protein</fullName>
    </recommendedName>
</protein>
<accession>A0AAW9QHV4</accession>